<evidence type="ECO:0000313" key="2">
    <source>
        <dbReference type="Proteomes" id="UP001597419"/>
    </source>
</evidence>
<gene>
    <name evidence="1" type="ORF">ACFSYJ_22160</name>
</gene>
<accession>A0ABW5GKK7</accession>
<dbReference type="EMBL" id="JBHUKU010000012">
    <property type="protein sequence ID" value="MFD2461325.1"/>
    <property type="molecule type" value="Genomic_DNA"/>
</dbReference>
<protein>
    <submittedName>
        <fullName evidence="1">Uncharacterized protein</fullName>
    </submittedName>
</protein>
<keyword evidence="2" id="KW-1185">Reference proteome</keyword>
<sequence length="120" mass="12905">MITDEHATPSGRTVQEPDCHEEAAALESLVQAGFRLIHVGGPQDAPTSLTYERHRGSADFVFIALDRGASSMANRYPATVELATFAEASGEEPPTPLAQAKPGTLLEVIAEVHRWPRGEV</sequence>
<dbReference type="Proteomes" id="UP001597419">
    <property type="component" value="Unassembled WGS sequence"/>
</dbReference>
<dbReference type="RefSeq" id="WP_345408783.1">
    <property type="nucleotide sequence ID" value="NZ_BAABHG010000031.1"/>
</dbReference>
<reference evidence="2" key="1">
    <citation type="journal article" date="2019" name="Int. J. Syst. Evol. Microbiol.">
        <title>The Global Catalogue of Microorganisms (GCM) 10K type strain sequencing project: providing services to taxonomists for standard genome sequencing and annotation.</title>
        <authorList>
            <consortium name="The Broad Institute Genomics Platform"/>
            <consortium name="The Broad Institute Genome Sequencing Center for Infectious Disease"/>
            <person name="Wu L."/>
            <person name="Ma J."/>
        </authorList>
    </citation>
    <scope>NUCLEOTIDE SEQUENCE [LARGE SCALE GENOMIC DNA]</scope>
    <source>
        <strain evidence="2">CGMCC 4.7643</strain>
    </source>
</reference>
<evidence type="ECO:0000313" key="1">
    <source>
        <dbReference type="EMBL" id="MFD2461325.1"/>
    </source>
</evidence>
<proteinExistence type="predicted"/>
<name>A0ABW5GKK7_9PSEU</name>
<comment type="caution">
    <text evidence="1">The sequence shown here is derived from an EMBL/GenBank/DDBJ whole genome shotgun (WGS) entry which is preliminary data.</text>
</comment>
<organism evidence="1 2">
    <name type="scientific">Amycolatopsis samaneae</name>
    <dbReference type="NCBI Taxonomy" id="664691"/>
    <lineage>
        <taxon>Bacteria</taxon>
        <taxon>Bacillati</taxon>
        <taxon>Actinomycetota</taxon>
        <taxon>Actinomycetes</taxon>
        <taxon>Pseudonocardiales</taxon>
        <taxon>Pseudonocardiaceae</taxon>
        <taxon>Amycolatopsis</taxon>
    </lineage>
</organism>